<keyword evidence="3" id="KW-1003">Cell membrane</keyword>
<dbReference type="PANTHER" id="PTHR33778">
    <property type="entry name" value="PROTEIN MGTC"/>
    <property type="match status" value="1"/>
</dbReference>
<accession>A0ABT2SNK9</accession>
<feature type="transmembrane region" description="Helical" evidence="7">
    <location>
        <begin position="112"/>
        <end position="144"/>
    </location>
</feature>
<feature type="transmembrane region" description="Helical" evidence="7">
    <location>
        <begin position="17"/>
        <end position="34"/>
    </location>
</feature>
<dbReference type="Proteomes" id="UP001652338">
    <property type="component" value="Unassembled WGS sequence"/>
</dbReference>
<comment type="similarity">
    <text evidence="2">Belongs to the MgtC/SapB family.</text>
</comment>
<feature type="transmembrane region" description="Helical" evidence="7">
    <location>
        <begin position="46"/>
        <end position="68"/>
    </location>
</feature>
<evidence type="ECO:0000256" key="6">
    <source>
        <dbReference type="ARBA" id="ARBA00023136"/>
    </source>
</evidence>
<sequence length="236" mass="26050">MVLDWTKFGETLTVEMVLYRMMAAVILGAIIGIDREVKNRPAGMRTYVLVCVGATLIALVEQQTIYYVSHLGNQQITMSIGRITATIVSGVSFLGAGTIVRSERKIKGLTTAASLWCTACLGVAIGAGYVTMALIAGIIVIVVLKFLQKVIPINTYKKLEVQFIHRTETLNYLNHYFEEMNVVILDVDFHAEVVKTGNTIYTNIYSLSLKDKKGYTEIIGALSEYPNVMAVRTTNV</sequence>
<dbReference type="InterPro" id="IPR003416">
    <property type="entry name" value="MgtC/SapB/SrpB/YhiD_fam"/>
</dbReference>
<dbReference type="Pfam" id="PF02308">
    <property type="entry name" value="MgtC"/>
    <property type="match status" value="1"/>
</dbReference>
<gene>
    <name evidence="9" type="ORF">OCV47_12270</name>
</gene>
<feature type="transmembrane region" description="Helical" evidence="7">
    <location>
        <begin position="80"/>
        <end position="100"/>
    </location>
</feature>
<evidence type="ECO:0000256" key="3">
    <source>
        <dbReference type="ARBA" id="ARBA00022475"/>
    </source>
</evidence>
<dbReference type="EMBL" id="JAOQKE010000018">
    <property type="protein sequence ID" value="MCU6726104.1"/>
    <property type="molecule type" value="Genomic_DNA"/>
</dbReference>
<dbReference type="RefSeq" id="WP_262655372.1">
    <property type="nucleotide sequence ID" value="NZ_JAOQKE010000018.1"/>
</dbReference>
<evidence type="ECO:0000256" key="7">
    <source>
        <dbReference type="SAM" id="Phobius"/>
    </source>
</evidence>
<dbReference type="PRINTS" id="PR01837">
    <property type="entry name" value="MGTCSAPBPROT"/>
</dbReference>
<organism evidence="9 10">
    <name type="scientific">Muricoprocola aceti</name>
    <dbReference type="NCBI Taxonomy" id="2981772"/>
    <lineage>
        <taxon>Bacteria</taxon>
        <taxon>Bacillati</taxon>
        <taxon>Bacillota</taxon>
        <taxon>Clostridia</taxon>
        <taxon>Lachnospirales</taxon>
        <taxon>Lachnospiraceae</taxon>
        <taxon>Muricoprocola</taxon>
    </lineage>
</organism>
<comment type="caution">
    <text evidence="9">The sequence shown here is derived from an EMBL/GenBank/DDBJ whole genome shotgun (WGS) entry which is preliminary data.</text>
</comment>
<protein>
    <submittedName>
        <fullName evidence="9">MgtC/SapB family protein</fullName>
    </submittedName>
</protein>
<reference evidence="9 10" key="1">
    <citation type="journal article" date="2021" name="ISME Commun">
        <title>Automated analysis of genomic sequences facilitates high-throughput and comprehensive description of bacteria.</title>
        <authorList>
            <person name="Hitch T.C.A."/>
        </authorList>
    </citation>
    <scope>NUCLEOTIDE SEQUENCE [LARGE SCALE GENOMIC DNA]</scope>
    <source>
        <strain evidence="9 10">Sanger_29</strain>
    </source>
</reference>
<name>A0ABT2SNK9_9FIRM</name>
<dbReference type="InterPro" id="IPR049177">
    <property type="entry name" value="MgtC_SapB_SrpB_YhiD_N"/>
</dbReference>
<proteinExistence type="inferred from homology"/>
<dbReference type="PANTHER" id="PTHR33778:SF1">
    <property type="entry name" value="MAGNESIUM TRANSPORTER YHID-RELATED"/>
    <property type="match status" value="1"/>
</dbReference>
<evidence type="ECO:0000313" key="9">
    <source>
        <dbReference type="EMBL" id="MCU6726104.1"/>
    </source>
</evidence>
<keyword evidence="10" id="KW-1185">Reference proteome</keyword>
<evidence type="ECO:0000256" key="1">
    <source>
        <dbReference type="ARBA" id="ARBA00004651"/>
    </source>
</evidence>
<keyword evidence="4 7" id="KW-0812">Transmembrane</keyword>
<evidence type="ECO:0000256" key="2">
    <source>
        <dbReference type="ARBA" id="ARBA00009298"/>
    </source>
</evidence>
<evidence type="ECO:0000259" key="8">
    <source>
        <dbReference type="Pfam" id="PF02308"/>
    </source>
</evidence>
<evidence type="ECO:0000256" key="5">
    <source>
        <dbReference type="ARBA" id="ARBA00022989"/>
    </source>
</evidence>
<evidence type="ECO:0000313" key="10">
    <source>
        <dbReference type="Proteomes" id="UP001652338"/>
    </source>
</evidence>
<comment type="subcellular location">
    <subcellularLocation>
        <location evidence="1">Cell membrane</location>
        <topology evidence="1">Multi-pass membrane protein</topology>
    </subcellularLocation>
</comment>
<feature type="domain" description="MgtC/SapB/SrpB/YhiD N-terminal" evidence="8">
    <location>
        <begin position="21"/>
        <end position="150"/>
    </location>
</feature>
<evidence type="ECO:0000256" key="4">
    <source>
        <dbReference type="ARBA" id="ARBA00022692"/>
    </source>
</evidence>
<keyword evidence="5 7" id="KW-1133">Transmembrane helix</keyword>
<keyword evidence="6 7" id="KW-0472">Membrane</keyword>